<feature type="region of interest" description="Disordered" evidence="2">
    <location>
        <begin position="381"/>
        <end position="408"/>
    </location>
</feature>
<dbReference type="GO" id="GO:0003700">
    <property type="term" value="F:DNA-binding transcription factor activity"/>
    <property type="evidence" value="ECO:0007669"/>
    <property type="project" value="InterPro"/>
</dbReference>
<feature type="compositionally biased region" description="Acidic residues" evidence="2">
    <location>
        <begin position="209"/>
        <end position="223"/>
    </location>
</feature>
<evidence type="ECO:0000313" key="5">
    <source>
        <dbReference type="Proteomes" id="UP001186944"/>
    </source>
</evidence>
<keyword evidence="5" id="KW-1185">Reference proteome</keyword>
<accession>A0AA88XW09</accession>
<evidence type="ECO:0000313" key="4">
    <source>
        <dbReference type="EMBL" id="KAK3092902.1"/>
    </source>
</evidence>
<dbReference type="Gene3D" id="1.20.5.170">
    <property type="match status" value="1"/>
</dbReference>
<dbReference type="PROSITE" id="PS50217">
    <property type="entry name" value="BZIP"/>
    <property type="match status" value="1"/>
</dbReference>
<dbReference type="SMART" id="SM00338">
    <property type="entry name" value="BRLZ"/>
    <property type="match status" value="1"/>
</dbReference>
<dbReference type="Proteomes" id="UP001186944">
    <property type="component" value="Unassembled WGS sequence"/>
</dbReference>
<name>A0AA88XW09_PINIB</name>
<keyword evidence="1" id="KW-0175">Coiled coil</keyword>
<dbReference type="AlphaFoldDB" id="A0AA88XW09"/>
<organism evidence="4 5">
    <name type="scientific">Pinctada imbricata</name>
    <name type="common">Atlantic pearl-oyster</name>
    <name type="synonym">Pinctada martensii</name>
    <dbReference type="NCBI Taxonomy" id="66713"/>
    <lineage>
        <taxon>Eukaryota</taxon>
        <taxon>Metazoa</taxon>
        <taxon>Spiralia</taxon>
        <taxon>Lophotrochozoa</taxon>
        <taxon>Mollusca</taxon>
        <taxon>Bivalvia</taxon>
        <taxon>Autobranchia</taxon>
        <taxon>Pteriomorphia</taxon>
        <taxon>Pterioida</taxon>
        <taxon>Pterioidea</taxon>
        <taxon>Pteriidae</taxon>
        <taxon>Pinctada</taxon>
    </lineage>
</organism>
<evidence type="ECO:0000259" key="3">
    <source>
        <dbReference type="PROSITE" id="PS50217"/>
    </source>
</evidence>
<evidence type="ECO:0000256" key="2">
    <source>
        <dbReference type="SAM" id="MobiDB-lite"/>
    </source>
</evidence>
<dbReference type="InterPro" id="IPR004827">
    <property type="entry name" value="bZIP"/>
</dbReference>
<reference evidence="4" key="1">
    <citation type="submission" date="2019-08" db="EMBL/GenBank/DDBJ databases">
        <title>The improved chromosome-level genome for the pearl oyster Pinctada fucata martensii using PacBio sequencing and Hi-C.</title>
        <authorList>
            <person name="Zheng Z."/>
        </authorList>
    </citation>
    <scope>NUCLEOTIDE SEQUENCE</scope>
    <source>
        <strain evidence="4">ZZ-2019</strain>
        <tissue evidence="4">Adductor muscle</tissue>
    </source>
</reference>
<dbReference type="EMBL" id="VSWD01000009">
    <property type="protein sequence ID" value="KAK3092902.1"/>
    <property type="molecule type" value="Genomic_DNA"/>
</dbReference>
<gene>
    <name evidence="4" type="ORF">FSP39_008644</name>
</gene>
<comment type="caution">
    <text evidence="4">The sequence shown here is derived from an EMBL/GenBank/DDBJ whole genome shotgun (WGS) entry which is preliminary data.</text>
</comment>
<evidence type="ECO:0000256" key="1">
    <source>
        <dbReference type="SAM" id="Coils"/>
    </source>
</evidence>
<dbReference type="SUPFAM" id="SSF57959">
    <property type="entry name" value="Leucine zipper domain"/>
    <property type="match status" value="1"/>
</dbReference>
<proteinExistence type="predicted"/>
<protein>
    <recommendedName>
        <fullName evidence="3">BZIP domain-containing protein</fullName>
    </recommendedName>
</protein>
<sequence>MENDDAVVCKITAVYEEVKPLNLSLSTKAAKPVQTNVKQSLKSMIQARRIAEGKGDLTVDWNADSSKDIESSQKLSEEELARQEIRKEQNRKAALRCREKKKNRQLKMKEGIERLRKRNKELLAIYRKLNKEKNDLIETIRQRDSCFLPENSDSLLNSELPDQAVPVSAASEFRDSRYIMDRQGENSASASNDLSDSEDENLVIMLSSSDEDSGNEEDEDEALDLSVKMNVKSDLPHTFTPEVSDDEKPQKFTREDSDDEKPQKFTPEFSYDQKLKISSPEDSDDEKSRTFTPTVSEDKKPSTFRPFSFANDEKPQMFTRSTKVSDNEHDEKSWTLTAEVSEDNKQQTFSSRVFSDGNPQTFTPEVSDDENDLIFVLSQRSIGTQHDADSGYPSSSYESDFHLSSQEC</sequence>
<feature type="compositionally biased region" description="Basic and acidic residues" evidence="2">
    <location>
        <begin position="246"/>
        <end position="263"/>
    </location>
</feature>
<feature type="compositionally biased region" description="Basic and acidic residues" evidence="2">
    <location>
        <begin position="323"/>
        <end position="332"/>
    </location>
</feature>
<feature type="compositionally biased region" description="Polar residues" evidence="2">
    <location>
        <begin position="392"/>
        <end position="408"/>
    </location>
</feature>
<dbReference type="InterPro" id="IPR046347">
    <property type="entry name" value="bZIP_sf"/>
</dbReference>
<feature type="region of interest" description="Disordered" evidence="2">
    <location>
        <begin position="207"/>
        <end position="332"/>
    </location>
</feature>
<feature type="coiled-coil region" evidence="1">
    <location>
        <begin position="78"/>
        <end position="139"/>
    </location>
</feature>
<feature type="domain" description="BZIP" evidence="3">
    <location>
        <begin position="80"/>
        <end position="143"/>
    </location>
</feature>